<dbReference type="InterPro" id="IPR023352">
    <property type="entry name" value="MAPEG-like_dom_sf"/>
</dbReference>
<dbReference type="Pfam" id="PF01124">
    <property type="entry name" value="MAPEG"/>
    <property type="match status" value="1"/>
</dbReference>
<dbReference type="PANTHER" id="PTHR35814:SF1">
    <property type="entry name" value="GLUTATHIONE S-TRANSFERASE-RELATED"/>
    <property type="match status" value="1"/>
</dbReference>
<keyword evidence="7" id="KW-1185">Reference proteome</keyword>
<evidence type="ECO:0000256" key="3">
    <source>
        <dbReference type="ARBA" id="ARBA00022989"/>
    </source>
</evidence>
<sequence length="143" mass="15466">MLLPITLTFAAACALLNLWIATRCARIRIADKVMHGDAGNDLLARRMRAHANFVEYTPIVLILFALVEMAVGASLWLWIGALVYVVARVAHAFGMDADKPTVWRAGGALLTWGVMVAMAIAALMIAYMATREMPVPPAMAARG</sequence>
<keyword evidence="2 5" id="KW-0812">Transmembrane</keyword>
<dbReference type="PATRIC" id="fig|1420583.3.peg.3214"/>
<dbReference type="Gene3D" id="1.20.120.550">
    <property type="entry name" value="Membrane associated eicosanoid/glutathione metabolism-like domain"/>
    <property type="match status" value="1"/>
</dbReference>
<dbReference type="Proteomes" id="UP000052232">
    <property type="component" value="Unassembled WGS sequence"/>
</dbReference>
<dbReference type="PANTHER" id="PTHR35814">
    <property type="match status" value="1"/>
</dbReference>
<comment type="subcellular location">
    <subcellularLocation>
        <location evidence="1">Membrane</location>
    </subcellularLocation>
</comment>
<evidence type="ECO:0000256" key="2">
    <source>
        <dbReference type="ARBA" id="ARBA00022692"/>
    </source>
</evidence>
<keyword evidence="4 5" id="KW-0472">Membrane</keyword>
<gene>
    <name evidence="6" type="ORF">V473_17055</name>
</gene>
<organism evidence="6 7">
    <name type="scientific">Sphingobium cupriresistens LL01</name>
    <dbReference type="NCBI Taxonomy" id="1420583"/>
    <lineage>
        <taxon>Bacteria</taxon>
        <taxon>Pseudomonadati</taxon>
        <taxon>Pseudomonadota</taxon>
        <taxon>Alphaproteobacteria</taxon>
        <taxon>Sphingomonadales</taxon>
        <taxon>Sphingomonadaceae</taxon>
        <taxon>Sphingobium</taxon>
    </lineage>
</organism>
<feature type="transmembrane region" description="Helical" evidence="5">
    <location>
        <begin position="59"/>
        <end position="87"/>
    </location>
</feature>
<evidence type="ECO:0000256" key="1">
    <source>
        <dbReference type="ARBA" id="ARBA00004370"/>
    </source>
</evidence>
<keyword evidence="3 5" id="KW-1133">Transmembrane helix</keyword>
<dbReference type="InterPro" id="IPR001129">
    <property type="entry name" value="Membr-assoc_MAPEG"/>
</dbReference>
<dbReference type="STRING" id="1420583.V473_17055"/>
<dbReference type="EMBL" id="JACT01000004">
    <property type="protein sequence ID" value="KMS53920.1"/>
    <property type="molecule type" value="Genomic_DNA"/>
</dbReference>
<comment type="caution">
    <text evidence="6">The sequence shown here is derived from an EMBL/GenBank/DDBJ whole genome shotgun (WGS) entry which is preliminary data.</text>
</comment>
<dbReference type="RefSeq" id="WP_066606739.1">
    <property type="nucleotide sequence ID" value="NZ_KQ130435.1"/>
</dbReference>
<feature type="transmembrane region" description="Helical" evidence="5">
    <location>
        <begin position="108"/>
        <end position="129"/>
    </location>
</feature>
<proteinExistence type="predicted"/>
<accession>A0A0J8AGC9</accession>
<reference evidence="6 7" key="1">
    <citation type="journal article" date="2015" name="G3 (Bethesda)">
        <title>Insights into Ongoing Evolution of the Hexachlorocyclohexane Catabolic Pathway from Comparative Genomics of Ten Sphingomonadaceae Strains.</title>
        <authorList>
            <person name="Pearce S.L."/>
            <person name="Oakeshott J.G."/>
            <person name="Pandey G."/>
        </authorList>
    </citation>
    <scope>NUCLEOTIDE SEQUENCE [LARGE SCALE GENOMIC DNA]</scope>
    <source>
        <strain evidence="6 7">LL01</strain>
    </source>
</reference>
<dbReference type="AlphaFoldDB" id="A0A0J8AGC9"/>
<dbReference type="SUPFAM" id="SSF161084">
    <property type="entry name" value="MAPEG domain-like"/>
    <property type="match status" value="1"/>
</dbReference>
<dbReference type="GO" id="GO:0016020">
    <property type="term" value="C:membrane"/>
    <property type="evidence" value="ECO:0007669"/>
    <property type="project" value="UniProtKB-SubCell"/>
</dbReference>
<protein>
    <submittedName>
        <fullName evidence="6">Eicosanoid and glutathione metabolism membrane-associated protein</fullName>
    </submittedName>
</protein>
<evidence type="ECO:0000313" key="6">
    <source>
        <dbReference type="EMBL" id="KMS53920.1"/>
    </source>
</evidence>
<evidence type="ECO:0000256" key="4">
    <source>
        <dbReference type="ARBA" id="ARBA00023136"/>
    </source>
</evidence>
<evidence type="ECO:0000256" key="5">
    <source>
        <dbReference type="SAM" id="Phobius"/>
    </source>
</evidence>
<name>A0A0J8AGC9_9SPHN</name>
<evidence type="ECO:0000313" key="7">
    <source>
        <dbReference type="Proteomes" id="UP000052232"/>
    </source>
</evidence>